<dbReference type="GO" id="GO:0034473">
    <property type="term" value="P:U1 snRNA 3'-end processing"/>
    <property type="evidence" value="ECO:0007669"/>
    <property type="project" value="TreeGrafter"/>
</dbReference>
<comment type="subcellular location">
    <subcellularLocation>
        <location evidence="1">Cytoplasm</location>
    </subcellularLocation>
    <subcellularLocation>
        <location evidence="2">Nucleus</location>
        <location evidence="2">Nucleolus</location>
    </subcellularLocation>
</comment>
<evidence type="ECO:0000256" key="10">
    <source>
        <dbReference type="SAM" id="MobiDB-lite"/>
    </source>
</evidence>
<dbReference type="STRING" id="2903.R1B518"/>
<sequence length="446" mass="46884">MSPGLPPEADGAAGAAAQPVQGPSEAAGAAAFRRVHPLHYHQAFLAQGVRPDGRGLLRGRRAAASAAVVSSADGSAMAKLGQTTVLAGVQAVPTLPSEAEPGEGRVVVSLDQPLAGGERGGQARQEREQSALSELLQRSAAGMADGNLTDACLLAMLVALSDTALPAVRFSTGEGEGEDGTARAEEEALLSTSFTLLLDSDGAFRGLHKPGGAPLDEATTRESLAAARKRLPALVDLKHEKAAGDRESVKVAERSYIERTAPKKKELTDEQLAARTASRKAKKIRQKERRAKEAGERAANEAENAERPRAQLRENIEYVMAGLRSAAAQARSQAGSNIGVEYSLPPERDDGYRRGPSKVYATVPQGTVATTVAPDWLANELAGRGKIDAACRDRMVMHLMTAAGASAPADAVFRFTAGEAMQTEDDDEDADRSEEYSDDDGRASDL</sequence>
<dbReference type="KEGG" id="ehx:EMIHUDRAFT_107586"/>
<dbReference type="SUPFAM" id="SSF55666">
    <property type="entry name" value="Ribonuclease PH domain 2-like"/>
    <property type="match status" value="1"/>
</dbReference>
<keyword evidence="13" id="KW-1185">Reference proteome</keyword>
<dbReference type="SUPFAM" id="SSF54211">
    <property type="entry name" value="Ribosomal protein S5 domain 2-like"/>
    <property type="match status" value="1"/>
</dbReference>
<feature type="compositionally biased region" description="Basic and acidic residues" evidence="10">
    <location>
        <begin position="290"/>
        <end position="307"/>
    </location>
</feature>
<dbReference type="Gene3D" id="3.30.230.70">
    <property type="entry name" value="GHMP Kinase, N-terminal domain"/>
    <property type="match status" value="2"/>
</dbReference>
<evidence type="ECO:0000256" key="2">
    <source>
        <dbReference type="ARBA" id="ARBA00004604"/>
    </source>
</evidence>
<reference evidence="13" key="1">
    <citation type="journal article" date="2013" name="Nature">
        <title>Pan genome of the phytoplankton Emiliania underpins its global distribution.</title>
        <authorList>
            <person name="Read B.A."/>
            <person name="Kegel J."/>
            <person name="Klute M.J."/>
            <person name="Kuo A."/>
            <person name="Lefebvre S.C."/>
            <person name="Maumus F."/>
            <person name="Mayer C."/>
            <person name="Miller J."/>
            <person name="Monier A."/>
            <person name="Salamov A."/>
            <person name="Young J."/>
            <person name="Aguilar M."/>
            <person name="Claverie J.M."/>
            <person name="Frickenhaus S."/>
            <person name="Gonzalez K."/>
            <person name="Herman E.K."/>
            <person name="Lin Y.C."/>
            <person name="Napier J."/>
            <person name="Ogata H."/>
            <person name="Sarno A.F."/>
            <person name="Shmutz J."/>
            <person name="Schroeder D."/>
            <person name="de Vargas C."/>
            <person name="Verret F."/>
            <person name="von Dassow P."/>
            <person name="Valentin K."/>
            <person name="Van de Peer Y."/>
            <person name="Wheeler G."/>
            <person name="Dacks J.B."/>
            <person name="Delwiche C.F."/>
            <person name="Dyhrman S.T."/>
            <person name="Glockner G."/>
            <person name="John U."/>
            <person name="Richards T."/>
            <person name="Worden A.Z."/>
            <person name="Zhang X."/>
            <person name="Grigoriev I.V."/>
            <person name="Allen A.E."/>
            <person name="Bidle K."/>
            <person name="Borodovsky M."/>
            <person name="Bowler C."/>
            <person name="Brownlee C."/>
            <person name="Cock J.M."/>
            <person name="Elias M."/>
            <person name="Gladyshev V.N."/>
            <person name="Groth M."/>
            <person name="Guda C."/>
            <person name="Hadaegh A."/>
            <person name="Iglesias-Rodriguez M.D."/>
            <person name="Jenkins J."/>
            <person name="Jones B.M."/>
            <person name="Lawson T."/>
            <person name="Leese F."/>
            <person name="Lindquist E."/>
            <person name="Lobanov A."/>
            <person name="Lomsadze A."/>
            <person name="Malik S.B."/>
            <person name="Marsh M.E."/>
            <person name="Mackinder L."/>
            <person name="Mock T."/>
            <person name="Mueller-Roeber B."/>
            <person name="Pagarete A."/>
            <person name="Parker M."/>
            <person name="Probert I."/>
            <person name="Quesneville H."/>
            <person name="Raines C."/>
            <person name="Rensing S.A."/>
            <person name="Riano-Pachon D.M."/>
            <person name="Richier S."/>
            <person name="Rokitta S."/>
            <person name="Shiraiwa Y."/>
            <person name="Soanes D.M."/>
            <person name="van der Giezen M."/>
            <person name="Wahlund T.M."/>
            <person name="Williams B."/>
            <person name="Wilson W."/>
            <person name="Wolfe G."/>
            <person name="Wurch L.L."/>
        </authorList>
    </citation>
    <scope>NUCLEOTIDE SEQUENCE</scope>
</reference>
<dbReference type="InterPro" id="IPR027408">
    <property type="entry name" value="PNPase/RNase_PH_dom_sf"/>
</dbReference>
<dbReference type="Proteomes" id="UP000013827">
    <property type="component" value="Unassembled WGS sequence"/>
</dbReference>
<dbReference type="RefSeq" id="XP_005757102.1">
    <property type="nucleotide sequence ID" value="XM_005757045.1"/>
</dbReference>
<comment type="similarity">
    <text evidence="3">Belongs to the RNase PH family.</text>
</comment>
<evidence type="ECO:0000256" key="4">
    <source>
        <dbReference type="ARBA" id="ARBA00022490"/>
    </source>
</evidence>
<dbReference type="EnsemblProtists" id="EOD04673">
    <property type="protein sequence ID" value="EOD04673"/>
    <property type="gene ID" value="EMIHUDRAFT_107586"/>
</dbReference>
<dbReference type="InterPro" id="IPR036345">
    <property type="entry name" value="ExoRNase_PH_dom2_sf"/>
</dbReference>
<name>A0A0D3I088_EMIH1</name>
<feature type="compositionally biased region" description="Basic residues" evidence="10">
    <location>
        <begin position="277"/>
        <end position="289"/>
    </location>
</feature>
<evidence type="ECO:0000256" key="6">
    <source>
        <dbReference type="ARBA" id="ARBA00022835"/>
    </source>
</evidence>
<evidence type="ECO:0000256" key="7">
    <source>
        <dbReference type="ARBA" id="ARBA00022884"/>
    </source>
</evidence>
<evidence type="ECO:0000256" key="5">
    <source>
        <dbReference type="ARBA" id="ARBA00022552"/>
    </source>
</evidence>
<dbReference type="PANTHER" id="PTHR11097">
    <property type="entry name" value="EXOSOME COMPLEX EXONUCLEASE RIBOSOMAL RNA PROCESSING PROTEIN"/>
    <property type="match status" value="1"/>
</dbReference>
<dbReference type="GO" id="GO:0034475">
    <property type="term" value="P:U4 snRNA 3'-end processing"/>
    <property type="evidence" value="ECO:0007669"/>
    <property type="project" value="TreeGrafter"/>
</dbReference>
<dbReference type="eggNOG" id="KOG1613">
    <property type="taxonomic scope" value="Eukaryota"/>
</dbReference>
<dbReference type="GO" id="GO:0000467">
    <property type="term" value="P:exonucleolytic trimming to generate mature 3'-end of 5.8S rRNA from tricistronic rRNA transcript (SSU-rRNA, 5.8S rRNA, LSU-rRNA)"/>
    <property type="evidence" value="ECO:0007669"/>
    <property type="project" value="TreeGrafter"/>
</dbReference>
<keyword evidence="7" id="KW-0694">RNA-binding</keyword>
<evidence type="ECO:0000256" key="9">
    <source>
        <dbReference type="ARBA" id="ARBA00030617"/>
    </source>
</evidence>
<dbReference type="GO" id="GO:0071035">
    <property type="term" value="P:nuclear polyadenylation-dependent rRNA catabolic process"/>
    <property type="evidence" value="ECO:0007669"/>
    <property type="project" value="TreeGrafter"/>
</dbReference>
<reference evidence="12" key="2">
    <citation type="submission" date="2024-10" db="UniProtKB">
        <authorList>
            <consortium name="EnsemblProtists"/>
        </authorList>
    </citation>
    <scope>IDENTIFICATION</scope>
</reference>
<dbReference type="GeneID" id="17250840"/>
<dbReference type="GO" id="GO:0034476">
    <property type="term" value="P:U5 snRNA 3'-end processing"/>
    <property type="evidence" value="ECO:0007669"/>
    <property type="project" value="TreeGrafter"/>
</dbReference>
<keyword evidence="4" id="KW-0963">Cytoplasm</keyword>
<accession>A0A0D3I088</accession>
<dbReference type="GO" id="GO:0035925">
    <property type="term" value="F:mRNA 3'-UTR AU-rich region binding"/>
    <property type="evidence" value="ECO:0007669"/>
    <property type="project" value="TreeGrafter"/>
</dbReference>
<dbReference type="InterPro" id="IPR050590">
    <property type="entry name" value="Exosome_comp_Rrp42_subfam"/>
</dbReference>
<keyword evidence="5" id="KW-0698">rRNA processing</keyword>
<keyword evidence="8" id="KW-0539">Nucleus</keyword>
<protein>
    <recommendedName>
        <fullName evidence="9">Ribosomal RNA-processing protein 43</fullName>
    </recommendedName>
</protein>
<feature type="compositionally biased region" description="Basic and acidic residues" evidence="10">
    <location>
        <begin position="433"/>
        <end position="446"/>
    </location>
</feature>
<feature type="compositionally biased region" description="Low complexity" evidence="10">
    <location>
        <begin position="7"/>
        <end position="23"/>
    </location>
</feature>
<feature type="compositionally biased region" description="Acidic residues" evidence="10">
    <location>
        <begin position="422"/>
        <end position="432"/>
    </location>
</feature>
<organism evidence="12 13">
    <name type="scientific">Emiliania huxleyi (strain CCMP1516)</name>
    <dbReference type="NCBI Taxonomy" id="280463"/>
    <lineage>
        <taxon>Eukaryota</taxon>
        <taxon>Haptista</taxon>
        <taxon>Haptophyta</taxon>
        <taxon>Prymnesiophyceae</taxon>
        <taxon>Isochrysidales</taxon>
        <taxon>Noelaerhabdaceae</taxon>
        <taxon>Emiliania</taxon>
    </lineage>
</organism>
<evidence type="ECO:0000313" key="12">
    <source>
        <dbReference type="EnsemblProtists" id="EOD04673"/>
    </source>
</evidence>
<feature type="region of interest" description="Disordered" evidence="10">
    <location>
        <begin position="1"/>
        <end position="27"/>
    </location>
</feature>
<dbReference type="PaxDb" id="2903-EOD04673"/>
<dbReference type="PANTHER" id="PTHR11097:SF9">
    <property type="entry name" value="EXOSOME COMPLEX COMPONENT RRP43"/>
    <property type="match status" value="1"/>
</dbReference>
<dbReference type="GO" id="GO:0000176">
    <property type="term" value="C:nuclear exosome (RNase complex)"/>
    <property type="evidence" value="ECO:0007669"/>
    <property type="project" value="TreeGrafter"/>
</dbReference>
<dbReference type="GO" id="GO:0000177">
    <property type="term" value="C:cytoplasmic exosome (RNase complex)"/>
    <property type="evidence" value="ECO:0007669"/>
    <property type="project" value="TreeGrafter"/>
</dbReference>
<evidence type="ECO:0000256" key="8">
    <source>
        <dbReference type="ARBA" id="ARBA00023242"/>
    </source>
</evidence>
<dbReference type="GO" id="GO:0071038">
    <property type="term" value="P:TRAMP-dependent tRNA surveillance pathway"/>
    <property type="evidence" value="ECO:0007669"/>
    <property type="project" value="TreeGrafter"/>
</dbReference>
<evidence type="ECO:0000259" key="11">
    <source>
        <dbReference type="Pfam" id="PF01138"/>
    </source>
</evidence>
<proteinExistence type="inferred from homology"/>
<dbReference type="GO" id="GO:0005730">
    <property type="term" value="C:nucleolus"/>
    <property type="evidence" value="ECO:0007669"/>
    <property type="project" value="UniProtKB-SubCell"/>
</dbReference>
<evidence type="ECO:0000313" key="13">
    <source>
        <dbReference type="Proteomes" id="UP000013827"/>
    </source>
</evidence>
<evidence type="ECO:0000256" key="1">
    <source>
        <dbReference type="ARBA" id="ARBA00004496"/>
    </source>
</evidence>
<dbReference type="GO" id="GO:0071028">
    <property type="term" value="P:nuclear mRNA surveillance"/>
    <property type="evidence" value="ECO:0007669"/>
    <property type="project" value="TreeGrafter"/>
</dbReference>
<dbReference type="InterPro" id="IPR001247">
    <property type="entry name" value="ExoRNase_PH_dom1"/>
</dbReference>
<dbReference type="AlphaFoldDB" id="A0A0D3I088"/>
<feature type="region of interest" description="Disordered" evidence="10">
    <location>
        <begin position="416"/>
        <end position="446"/>
    </location>
</feature>
<dbReference type="GO" id="GO:0016075">
    <property type="term" value="P:rRNA catabolic process"/>
    <property type="evidence" value="ECO:0007669"/>
    <property type="project" value="TreeGrafter"/>
</dbReference>
<keyword evidence="6" id="KW-0271">Exosome</keyword>
<dbReference type="InterPro" id="IPR020568">
    <property type="entry name" value="Ribosomal_Su5_D2-typ_SF"/>
</dbReference>
<feature type="region of interest" description="Disordered" evidence="10">
    <location>
        <begin position="262"/>
        <end position="307"/>
    </location>
</feature>
<dbReference type="HOGENOM" id="CLU_614587_0_0_1"/>
<dbReference type="Pfam" id="PF01138">
    <property type="entry name" value="RNase_PH"/>
    <property type="match status" value="1"/>
</dbReference>
<feature type="domain" description="Exoribonuclease phosphorolytic" evidence="11">
    <location>
        <begin position="60"/>
        <end position="140"/>
    </location>
</feature>
<evidence type="ECO:0000256" key="3">
    <source>
        <dbReference type="ARBA" id="ARBA00006678"/>
    </source>
</evidence>